<dbReference type="AlphaFoldDB" id="A0A7S4CH81"/>
<reference evidence="2" key="1">
    <citation type="submission" date="2021-01" db="EMBL/GenBank/DDBJ databases">
        <authorList>
            <person name="Corre E."/>
            <person name="Pelletier E."/>
            <person name="Niang G."/>
            <person name="Scheremetjew M."/>
            <person name="Finn R."/>
            <person name="Kale V."/>
            <person name="Holt S."/>
            <person name="Cochrane G."/>
            <person name="Meng A."/>
            <person name="Brown T."/>
            <person name="Cohen L."/>
        </authorList>
    </citation>
    <scope>NUCLEOTIDE SEQUENCE</scope>
    <source>
        <strain evidence="2">CCMP1594</strain>
    </source>
</reference>
<feature type="compositionally biased region" description="Polar residues" evidence="1">
    <location>
        <begin position="19"/>
        <end position="31"/>
    </location>
</feature>
<gene>
    <name evidence="2" type="ORF">EGYM00163_LOCUS7339</name>
</gene>
<protein>
    <submittedName>
        <fullName evidence="2">Uncharacterized protein</fullName>
    </submittedName>
</protein>
<dbReference type="EMBL" id="HBJA01022881">
    <property type="protein sequence ID" value="CAE0796219.1"/>
    <property type="molecule type" value="Transcribed_RNA"/>
</dbReference>
<organism evidence="2">
    <name type="scientific">Eutreptiella gymnastica</name>
    <dbReference type="NCBI Taxonomy" id="73025"/>
    <lineage>
        <taxon>Eukaryota</taxon>
        <taxon>Discoba</taxon>
        <taxon>Euglenozoa</taxon>
        <taxon>Euglenida</taxon>
        <taxon>Spirocuta</taxon>
        <taxon>Euglenophyceae</taxon>
        <taxon>Eutreptiales</taxon>
        <taxon>Eutreptiaceae</taxon>
        <taxon>Eutreptiella</taxon>
    </lineage>
</organism>
<sequence length="123" mass="13245">MLGDAGESQSRRTDFDISAQWSTPSWVQSAQPTPPLERKAAHRPARAASAPASQEAPCYSTALVPGPGITGSTSPRDKRLEASVFPAPFSIPVVPVVEWLCLQPRIQEPRVRIPAAPVVSHLR</sequence>
<evidence type="ECO:0000313" key="2">
    <source>
        <dbReference type="EMBL" id="CAE0796219.1"/>
    </source>
</evidence>
<feature type="region of interest" description="Disordered" evidence="1">
    <location>
        <begin position="1"/>
        <end position="76"/>
    </location>
</feature>
<proteinExistence type="predicted"/>
<name>A0A7S4CH81_9EUGL</name>
<evidence type="ECO:0000256" key="1">
    <source>
        <dbReference type="SAM" id="MobiDB-lite"/>
    </source>
</evidence>
<accession>A0A7S4CH81</accession>